<dbReference type="Gene3D" id="3.40.30.10">
    <property type="entry name" value="Glutaredoxin"/>
    <property type="match status" value="1"/>
</dbReference>
<dbReference type="Pfam" id="PF10262">
    <property type="entry name" value="Rdx"/>
    <property type="match status" value="1"/>
</dbReference>
<reference evidence="4" key="1">
    <citation type="submission" date="2020-01" db="EMBL/GenBank/DDBJ databases">
        <title>Draft genome sequence of the Termite Coptotermes fromosanus.</title>
        <authorList>
            <person name="Itakura S."/>
            <person name="Yosikawa Y."/>
            <person name="Umezawa K."/>
        </authorList>
    </citation>
    <scope>NUCLEOTIDE SEQUENCE [LARGE SCALE GENOMIC DNA]</scope>
</reference>
<dbReference type="InterPro" id="IPR011893">
    <property type="entry name" value="Selenoprotein_Rdx-typ"/>
</dbReference>
<accession>A0A6L2PAW5</accession>
<dbReference type="OrthoDB" id="5962009at2759"/>
<keyword evidence="1" id="KW-0676">Redox-active center</keyword>
<feature type="signal peptide" evidence="2">
    <location>
        <begin position="1"/>
        <end position="30"/>
    </location>
</feature>
<evidence type="ECO:0000256" key="1">
    <source>
        <dbReference type="ARBA" id="ARBA00023284"/>
    </source>
</evidence>
<protein>
    <submittedName>
        <fullName evidence="3">Uncharacterized protein</fullName>
    </submittedName>
</protein>
<dbReference type="SUPFAM" id="SSF52833">
    <property type="entry name" value="Thioredoxin-like"/>
    <property type="match status" value="1"/>
</dbReference>
<sequence length="97" mass="10319">MTKSTGQPVATVLYLHLSFLCLLDTEPSDCKAPYSSTSDGGVLGSFEVSVNGTLVYSKLSTMAFPDFKNVTDIVSDTANGKDVVPVSKQQPIDCIIL</sequence>
<keyword evidence="4" id="KW-1185">Reference proteome</keyword>
<evidence type="ECO:0000313" key="3">
    <source>
        <dbReference type="EMBL" id="GFG29569.1"/>
    </source>
</evidence>
<proteinExistence type="predicted"/>
<organism evidence="3 4">
    <name type="scientific">Coptotermes formosanus</name>
    <name type="common">Formosan subterranean termite</name>
    <dbReference type="NCBI Taxonomy" id="36987"/>
    <lineage>
        <taxon>Eukaryota</taxon>
        <taxon>Metazoa</taxon>
        <taxon>Ecdysozoa</taxon>
        <taxon>Arthropoda</taxon>
        <taxon>Hexapoda</taxon>
        <taxon>Insecta</taxon>
        <taxon>Pterygota</taxon>
        <taxon>Neoptera</taxon>
        <taxon>Polyneoptera</taxon>
        <taxon>Dictyoptera</taxon>
        <taxon>Blattodea</taxon>
        <taxon>Blattoidea</taxon>
        <taxon>Termitoidae</taxon>
        <taxon>Rhinotermitidae</taxon>
        <taxon>Coptotermes</taxon>
    </lineage>
</organism>
<gene>
    <name evidence="3" type="ORF">Cfor_05300</name>
</gene>
<dbReference type="FunCoup" id="A0A6L2PAW5">
    <property type="interactions" value="110"/>
</dbReference>
<dbReference type="Proteomes" id="UP000502823">
    <property type="component" value="Unassembled WGS sequence"/>
</dbReference>
<dbReference type="EMBL" id="BLKM01000154">
    <property type="protein sequence ID" value="GFG29569.1"/>
    <property type="molecule type" value="Genomic_DNA"/>
</dbReference>
<evidence type="ECO:0000313" key="4">
    <source>
        <dbReference type="Proteomes" id="UP000502823"/>
    </source>
</evidence>
<dbReference type="InParanoid" id="A0A6L2PAW5"/>
<evidence type="ECO:0000256" key="2">
    <source>
        <dbReference type="SAM" id="SignalP"/>
    </source>
</evidence>
<keyword evidence="2" id="KW-0732">Signal</keyword>
<name>A0A6L2PAW5_COPFO</name>
<dbReference type="AlphaFoldDB" id="A0A6L2PAW5"/>
<feature type="chain" id="PRO_5026908856" evidence="2">
    <location>
        <begin position="31"/>
        <end position="97"/>
    </location>
</feature>
<dbReference type="InterPro" id="IPR036249">
    <property type="entry name" value="Thioredoxin-like_sf"/>
</dbReference>
<comment type="caution">
    <text evidence="3">The sequence shown here is derived from an EMBL/GenBank/DDBJ whole genome shotgun (WGS) entry which is preliminary data.</text>
</comment>